<dbReference type="SUPFAM" id="SSF49899">
    <property type="entry name" value="Concanavalin A-like lectins/glucanases"/>
    <property type="match status" value="1"/>
</dbReference>
<feature type="compositionally biased region" description="Pro residues" evidence="3">
    <location>
        <begin position="323"/>
        <end position="334"/>
    </location>
</feature>
<feature type="region of interest" description="Disordered" evidence="3">
    <location>
        <begin position="368"/>
        <end position="399"/>
    </location>
</feature>
<sequence length="709" mass="75021">MDCVRLTDAELLRLIREGGEPYFSALHELEQRHFHPVRSFASACAVHATAADDMAYEAWQEALRQRVNGSVTGAVRPCVLSSVLRTASAWVRGSQRPLVNRRLADWIDANGPVMLLNTATAGFRRPSLVARAYANLSYRSQTIVWHRAVEHEGSALTGRLTGVNPAEVPEMTGPAQGELYYSYIQVLQDAIPYECRPYHQLLLAYVDGHSGETSTALTPHLEQCRRCAQAVSDLGRLRHDCGALLAESLLPWGGAEYAAGLITADSTEDRTTQQFFMPGTPGSPGPAAPPAQSAPFPAVPGMPGMPGAPGETPGTPHPAQLFPSPPHGPAPAQPALPALPAAFQPAGVEPGGFEPAVFRPESPLPAFPTASRSVAGPAMAGKGRHAAADVDGNGLPGKGRRRTDLVVKSAAVAGVCAVAAAFAVVGPFDDDDTEPQAQKQGKQQGEAPAATPKVAPTSSSPSPTKSDKATARPKPTATKTRPEPKPTPTRTARPSVKGASVAWLFNDVDGDGVTPDSSSNNRAGTLFGASRPTPTKGGGLAFDGQQFVASSGPLINTSGSFSVSARVKLNRTDVSQTVVSQDASDSSGFSLQYDADEKRWEMRMPTSESDPADADGDEAVSVFQPRAGQWTQLTGVYDDENDQLRLYVDGRLNSTAEHEDDFESDGIFAVGRGLSDNKFFQGLQGTVDEVRAFDRALSTAEARTLARKS</sequence>
<dbReference type="SMART" id="SM00560">
    <property type="entry name" value="LamGL"/>
    <property type="match status" value="1"/>
</dbReference>
<evidence type="ECO:0000256" key="3">
    <source>
        <dbReference type="SAM" id="MobiDB-lite"/>
    </source>
</evidence>
<protein>
    <recommendedName>
        <fullName evidence="4">LamG-like jellyroll fold domain-containing protein</fullName>
    </recommendedName>
</protein>
<feature type="compositionally biased region" description="Low complexity" evidence="3">
    <location>
        <begin position="435"/>
        <end position="464"/>
    </location>
</feature>
<proteinExistence type="predicted"/>
<dbReference type="Proteomes" id="UP000176005">
    <property type="component" value="Unassembled WGS sequence"/>
</dbReference>
<dbReference type="EMBL" id="LJGW01000644">
    <property type="protein sequence ID" value="OEV06336.1"/>
    <property type="molecule type" value="Genomic_DNA"/>
</dbReference>
<feature type="region of interest" description="Disordered" evidence="3">
    <location>
        <begin position="429"/>
        <end position="541"/>
    </location>
</feature>
<gene>
    <name evidence="5" type="ORF">AN218_30720</name>
</gene>
<feature type="region of interest" description="Disordered" evidence="3">
    <location>
        <begin position="278"/>
        <end position="337"/>
    </location>
</feature>
<feature type="compositionally biased region" description="Low complexity" evidence="3">
    <location>
        <begin position="290"/>
        <end position="302"/>
    </location>
</feature>
<feature type="compositionally biased region" description="Low complexity" evidence="3">
    <location>
        <begin position="308"/>
        <end position="319"/>
    </location>
</feature>
<dbReference type="InterPro" id="IPR013320">
    <property type="entry name" value="ConA-like_dom_sf"/>
</dbReference>
<keyword evidence="6" id="KW-1185">Reference proteome</keyword>
<dbReference type="Pfam" id="PF13385">
    <property type="entry name" value="Laminin_G_3"/>
    <property type="match status" value="1"/>
</dbReference>
<feature type="domain" description="LamG-like jellyroll fold" evidence="4">
    <location>
        <begin position="559"/>
        <end position="700"/>
    </location>
</feature>
<name>A0A1E7KQY9_9ACTN</name>
<keyword evidence="2" id="KW-1015">Disulfide bond</keyword>
<reference evidence="5 6" key="1">
    <citation type="journal article" date="2016" name="Front. Microbiol.">
        <title>Comparative Genomics Analysis of Streptomyces Species Reveals Their Adaptation to the Marine Environment and Their Diversity at the Genomic Level.</title>
        <authorList>
            <person name="Tian X."/>
            <person name="Zhang Z."/>
            <person name="Yang T."/>
            <person name="Chen M."/>
            <person name="Li J."/>
            <person name="Chen F."/>
            <person name="Yang J."/>
            <person name="Li W."/>
            <person name="Zhang B."/>
            <person name="Zhang Z."/>
            <person name="Wu J."/>
            <person name="Zhang C."/>
            <person name="Long L."/>
            <person name="Xiao J."/>
        </authorList>
    </citation>
    <scope>NUCLEOTIDE SEQUENCE [LARGE SCALE GENOMIC DNA]</scope>
    <source>
        <strain evidence="5 6">SCSIO 10429</strain>
    </source>
</reference>
<evidence type="ECO:0000313" key="6">
    <source>
        <dbReference type="Proteomes" id="UP000176005"/>
    </source>
</evidence>
<dbReference type="Gene3D" id="2.60.120.200">
    <property type="match status" value="1"/>
</dbReference>
<evidence type="ECO:0000259" key="4">
    <source>
        <dbReference type="SMART" id="SM00560"/>
    </source>
</evidence>
<keyword evidence="1" id="KW-0732">Signal</keyword>
<evidence type="ECO:0000313" key="5">
    <source>
        <dbReference type="EMBL" id="OEV06336.1"/>
    </source>
</evidence>
<comment type="caution">
    <text evidence="5">The sequence shown here is derived from an EMBL/GenBank/DDBJ whole genome shotgun (WGS) entry which is preliminary data.</text>
</comment>
<accession>A0A1E7KQY9</accession>
<dbReference type="InterPro" id="IPR006558">
    <property type="entry name" value="LamG-like"/>
</dbReference>
<evidence type="ECO:0000256" key="2">
    <source>
        <dbReference type="ARBA" id="ARBA00023157"/>
    </source>
</evidence>
<organism evidence="5 6">
    <name type="scientific">Streptomyces nanshensis</name>
    <dbReference type="NCBI Taxonomy" id="518642"/>
    <lineage>
        <taxon>Bacteria</taxon>
        <taxon>Bacillati</taxon>
        <taxon>Actinomycetota</taxon>
        <taxon>Actinomycetes</taxon>
        <taxon>Kitasatosporales</taxon>
        <taxon>Streptomycetaceae</taxon>
        <taxon>Streptomyces</taxon>
    </lineage>
</organism>
<evidence type="ECO:0000256" key="1">
    <source>
        <dbReference type="ARBA" id="ARBA00022729"/>
    </source>
</evidence>
<dbReference type="AlphaFoldDB" id="A0A1E7KQY9"/>